<name>A0ABV0RYN8_9TELE</name>
<evidence type="ECO:0000256" key="3">
    <source>
        <dbReference type="ARBA" id="ARBA00022692"/>
    </source>
</evidence>
<feature type="transmembrane region" description="Helical" evidence="8">
    <location>
        <begin position="41"/>
        <end position="65"/>
    </location>
</feature>
<comment type="subcellular location">
    <subcellularLocation>
        <location evidence="1">Membrane</location>
        <topology evidence="1">Multi-pass membrane protein</topology>
    </subcellularLocation>
</comment>
<dbReference type="EMBL" id="JAHRIN010061512">
    <property type="protein sequence ID" value="MEQ2213318.1"/>
    <property type="molecule type" value="Genomic_DNA"/>
</dbReference>
<dbReference type="PANTHER" id="PTHR26450:SF391">
    <property type="entry name" value="ODORANT RECEPTOR-RELATED"/>
    <property type="match status" value="1"/>
</dbReference>
<feature type="transmembrane region" description="Helical" evidence="8">
    <location>
        <begin position="212"/>
        <end position="234"/>
    </location>
</feature>
<organism evidence="10 11">
    <name type="scientific">Xenoophorus captivus</name>
    <dbReference type="NCBI Taxonomy" id="1517983"/>
    <lineage>
        <taxon>Eukaryota</taxon>
        <taxon>Metazoa</taxon>
        <taxon>Chordata</taxon>
        <taxon>Craniata</taxon>
        <taxon>Vertebrata</taxon>
        <taxon>Euteleostomi</taxon>
        <taxon>Actinopterygii</taxon>
        <taxon>Neopterygii</taxon>
        <taxon>Teleostei</taxon>
        <taxon>Neoteleostei</taxon>
        <taxon>Acanthomorphata</taxon>
        <taxon>Ovalentaria</taxon>
        <taxon>Atherinomorphae</taxon>
        <taxon>Cyprinodontiformes</taxon>
        <taxon>Goodeidae</taxon>
        <taxon>Xenoophorus</taxon>
    </lineage>
</organism>
<dbReference type="InterPro" id="IPR050402">
    <property type="entry name" value="OR51/52/56-like"/>
</dbReference>
<dbReference type="Gene3D" id="1.20.1070.10">
    <property type="entry name" value="Rhodopsin 7-helix transmembrane proteins"/>
    <property type="match status" value="1"/>
</dbReference>
<proteinExistence type="predicted"/>
<reference evidence="10 11" key="1">
    <citation type="submission" date="2021-06" db="EMBL/GenBank/DDBJ databases">
        <authorList>
            <person name="Palmer J.M."/>
        </authorList>
    </citation>
    <scope>NUCLEOTIDE SEQUENCE [LARGE SCALE GENOMIC DNA]</scope>
    <source>
        <strain evidence="10 11">XC_2019</strain>
        <tissue evidence="10">Muscle</tissue>
    </source>
</reference>
<dbReference type="SUPFAM" id="SSF81321">
    <property type="entry name" value="Family A G protein-coupled receptor-like"/>
    <property type="match status" value="1"/>
</dbReference>
<dbReference type="PANTHER" id="PTHR26450">
    <property type="entry name" value="OLFACTORY RECEPTOR 56B1-RELATED"/>
    <property type="match status" value="1"/>
</dbReference>
<accession>A0ABV0RYN8</accession>
<evidence type="ECO:0000256" key="8">
    <source>
        <dbReference type="SAM" id="Phobius"/>
    </source>
</evidence>
<dbReference type="Proteomes" id="UP001434883">
    <property type="component" value="Unassembled WGS sequence"/>
</dbReference>
<dbReference type="PRINTS" id="PR00237">
    <property type="entry name" value="GPCRRHODOPSN"/>
</dbReference>
<keyword evidence="6 8" id="KW-0472">Membrane</keyword>
<evidence type="ECO:0000313" key="11">
    <source>
        <dbReference type="Proteomes" id="UP001434883"/>
    </source>
</evidence>
<keyword evidence="5 8" id="KW-1133">Transmembrane helix</keyword>
<dbReference type="InterPro" id="IPR017452">
    <property type="entry name" value="GPCR_Rhodpsn_7TM"/>
</dbReference>
<feature type="transmembrane region" description="Helical" evidence="8">
    <location>
        <begin position="287"/>
        <end position="307"/>
    </location>
</feature>
<dbReference type="Pfam" id="PF13853">
    <property type="entry name" value="7tm_4"/>
    <property type="match status" value="1"/>
</dbReference>
<keyword evidence="11" id="KW-1185">Reference proteome</keyword>
<keyword evidence="2" id="KW-0716">Sensory transduction</keyword>
<feature type="transmembrane region" description="Helical" evidence="8">
    <location>
        <begin position="118"/>
        <end position="136"/>
    </location>
</feature>
<evidence type="ECO:0000259" key="9">
    <source>
        <dbReference type="PROSITE" id="PS50262"/>
    </source>
</evidence>
<keyword evidence="3 8" id="KW-0812">Transmembrane</keyword>
<evidence type="ECO:0000256" key="7">
    <source>
        <dbReference type="ARBA" id="ARBA00023224"/>
    </source>
</evidence>
<sequence>MLAPVLATGTFLPPTKQFVQNISSHKHFLLNGFEELGELRPVLFIPFFLMFIVALLANSLLIYVIVSQRSLHQPMSILIAGMACVDFCIPVFFVPNMLLNFLFDWKGISLIGCLVQMHFIHFFGTFQSTFLVWMALDRYFAICTPLSYHELMAPEKFLKFIIPLAGRNILLITLIVSLAGKLSFCRNVMNHCFCEHMALVELACGSIAINNLVGLISVFFIPFFDFLFIAASYLMMFSSILRSSSTSVKALHTCITHAMVITLSITVALIAFLSYRIKNSLPAAVRVFFSTMYLLFPSCLNPIVYGIRTTEIRQHMLKTLTHWKHFVQTKSSEIIS</sequence>
<feature type="domain" description="G-protein coupled receptors family 1 profile" evidence="9">
    <location>
        <begin position="57"/>
        <end position="305"/>
    </location>
</feature>
<dbReference type="PROSITE" id="PS50262">
    <property type="entry name" value="G_PROTEIN_RECEP_F1_2"/>
    <property type="match status" value="1"/>
</dbReference>
<dbReference type="SMART" id="SM01381">
    <property type="entry name" value="7TM_GPCR_Srsx"/>
    <property type="match status" value="1"/>
</dbReference>
<dbReference type="InterPro" id="IPR000276">
    <property type="entry name" value="GPCR_Rhodpsn"/>
</dbReference>
<dbReference type="InterPro" id="IPR000725">
    <property type="entry name" value="Olfact_rcpt"/>
</dbReference>
<keyword evidence="7" id="KW-0807">Transducer</keyword>
<evidence type="ECO:0000256" key="4">
    <source>
        <dbReference type="ARBA" id="ARBA00022725"/>
    </source>
</evidence>
<feature type="transmembrane region" description="Helical" evidence="8">
    <location>
        <begin position="77"/>
        <end position="98"/>
    </location>
</feature>
<feature type="transmembrane region" description="Helical" evidence="8">
    <location>
        <begin position="255"/>
        <end position="275"/>
    </location>
</feature>
<feature type="transmembrane region" description="Helical" evidence="8">
    <location>
        <begin position="157"/>
        <end position="179"/>
    </location>
</feature>
<evidence type="ECO:0000313" key="10">
    <source>
        <dbReference type="EMBL" id="MEQ2213318.1"/>
    </source>
</evidence>
<dbReference type="PRINTS" id="PR00245">
    <property type="entry name" value="OLFACTORYR"/>
</dbReference>
<evidence type="ECO:0000256" key="5">
    <source>
        <dbReference type="ARBA" id="ARBA00022989"/>
    </source>
</evidence>
<evidence type="ECO:0000256" key="2">
    <source>
        <dbReference type="ARBA" id="ARBA00022606"/>
    </source>
</evidence>
<evidence type="ECO:0000256" key="6">
    <source>
        <dbReference type="ARBA" id="ARBA00023136"/>
    </source>
</evidence>
<gene>
    <name evidence="10" type="ORF">XENOCAPTIV_012870</name>
</gene>
<keyword evidence="4" id="KW-0552">Olfaction</keyword>
<protein>
    <recommendedName>
        <fullName evidence="9">G-protein coupled receptors family 1 profile domain-containing protein</fullName>
    </recommendedName>
</protein>
<comment type="caution">
    <text evidence="10">The sequence shown here is derived from an EMBL/GenBank/DDBJ whole genome shotgun (WGS) entry which is preliminary data.</text>
</comment>
<evidence type="ECO:0000256" key="1">
    <source>
        <dbReference type="ARBA" id="ARBA00004141"/>
    </source>
</evidence>